<protein>
    <submittedName>
        <fullName evidence="7">FUSC family protein</fullName>
    </submittedName>
</protein>
<evidence type="ECO:0000256" key="4">
    <source>
        <dbReference type="ARBA" id="ARBA00023136"/>
    </source>
</evidence>
<evidence type="ECO:0000256" key="1">
    <source>
        <dbReference type="ARBA" id="ARBA00004141"/>
    </source>
</evidence>
<reference evidence="8" key="1">
    <citation type="journal article" date="2019" name="Int. J. Syst. Evol. Microbiol.">
        <title>The Global Catalogue of Microorganisms (GCM) 10K type strain sequencing project: providing services to taxonomists for standard genome sequencing and annotation.</title>
        <authorList>
            <consortium name="The Broad Institute Genomics Platform"/>
            <consortium name="The Broad Institute Genome Sequencing Center for Infectious Disease"/>
            <person name="Wu L."/>
            <person name="Ma J."/>
        </authorList>
    </citation>
    <scope>NUCLEOTIDE SEQUENCE [LARGE SCALE GENOMIC DNA]</scope>
    <source>
        <strain evidence="8">CCUG 50754</strain>
    </source>
</reference>
<evidence type="ECO:0000313" key="7">
    <source>
        <dbReference type="EMBL" id="MFD0780067.1"/>
    </source>
</evidence>
<dbReference type="RefSeq" id="WP_378751753.1">
    <property type="nucleotide sequence ID" value="NZ_JBHSSV010000006.1"/>
</dbReference>
<keyword evidence="3 5" id="KW-1133">Transmembrane helix</keyword>
<gene>
    <name evidence="7" type="ORF">ACFQZV_01990</name>
</gene>
<dbReference type="Proteomes" id="UP001597042">
    <property type="component" value="Unassembled WGS sequence"/>
</dbReference>
<comment type="subcellular location">
    <subcellularLocation>
        <location evidence="1">Membrane</location>
        <topology evidence="1">Multi-pass membrane protein</topology>
    </subcellularLocation>
</comment>
<proteinExistence type="predicted"/>
<feature type="transmembrane region" description="Helical" evidence="5">
    <location>
        <begin position="226"/>
        <end position="254"/>
    </location>
</feature>
<accession>A0ABW2ZN68</accession>
<dbReference type="InterPro" id="IPR049453">
    <property type="entry name" value="Memb_transporter_dom"/>
</dbReference>
<keyword evidence="2 5" id="KW-0812">Transmembrane</keyword>
<feature type="transmembrane region" description="Helical" evidence="5">
    <location>
        <begin position="172"/>
        <end position="190"/>
    </location>
</feature>
<keyword evidence="8" id="KW-1185">Reference proteome</keyword>
<evidence type="ECO:0000313" key="8">
    <source>
        <dbReference type="Proteomes" id="UP001597042"/>
    </source>
</evidence>
<feature type="transmembrane region" description="Helical" evidence="5">
    <location>
        <begin position="196"/>
        <end position="214"/>
    </location>
</feature>
<organism evidence="7 8">
    <name type="scientific">Microbacterium koreense</name>
    <dbReference type="NCBI Taxonomy" id="323761"/>
    <lineage>
        <taxon>Bacteria</taxon>
        <taxon>Bacillati</taxon>
        <taxon>Actinomycetota</taxon>
        <taxon>Actinomycetes</taxon>
        <taxon>Micrococcales</taxon>
        <taxon>Microbacteriaceae</taxon>
        <taxon>Microbacterium</taxon>
    </lineage>
</organism>
<feature type="transmembrane region" description="Helical" evidence="5">
    <location>
        <begin position="63"/>
        <end position="92"/>
    </location>
</feature>
<sequence length="327" mass="33127">MALPLSPARLAVLVVVVLAPIVAVAATPLSSALGPTVLAVIATAGSVRRGTPAMWRMSASSALVALLAALAATTGDALPAIGTVLVVLTALATSALPRFGLTSSGAMVVTMGALLMIKPISTPVDAAGPWAAALFVAVVVGATTAWIAGVLSFALRSHPLPKPELPDPTVPYSILLAVLAGGFTLASLLFFPDSNAWWTVLTVAIILQPTRGKLWSKLGARVLGTLLGGTVAALLAVVLPTTIAPAVVGFVALAANVVLTVRGAPYWQSATAVTVTVVMLTFERDQLLQGDLERILFTVLAAAVTAAAVVLLSVLPSSRQRASASQS</sequence>
<evidence type="ECO:0000256" key="5">
    <source>
        <dbReference type="SAM" id="Phobius"/>
    </source>
</evidence>
<evidence type="ECO:0000256" key="2">
    <source>
        <dbReference type="ARBA" id="ARBA00022692"/>
    </source>
</evidence>
<name>A0ABW2ZN68_9MICO</name>
<feature type="transmembrane region" description="Helical" evidence="5">
    <location>
        <begin position="99"/>
        <end position="117"/>
    </location>
</feature>
<comment type="caution">
    <text evidence="7">The sequence shown here is derived from an EMBL/GenBank/DDBJ whole genome shotgun (WGS) entry which is preliminary data.</text>
</comment>
<evidence type="ECO:0000259" key="6">
    <source>
        <dbReference type="Pfam" id="PF13515"/>
    </source>
</evidence>
<feature type="transmembrane region" description="Helical" evidence="5">
    <location>
        <begin position="129"/>
        <end position="151"/>
    </location>
</feature>
<keyword evidence="4 5" id="KW-0472">Membrane</keyword>
<feature type="transmembrane region" description="Helical" evidence="5">
    <location>
        <begin position="295"/>
        <end position="315"/>
    </location>
</feature>
<feature type="domain" description="Integral membrane bound transporter" evidence="6">
    <location>
        <begin position="189"/>
        <end position="306"/>
    </location>
</feature>
<dbReference type="Pfam" id="PF13515">
    <property type="entry name" value="FUSC_2"/>
    <property type="match status" value="1"/>
</dbReference>
<dbReference type="EMBL" id="JBHTIM010000001">
    <property type="protein sequence ID" value="MFD0780067.1"/>
    <property type="molecule type" value="Genomic_DNA"/>
</dbReference>
<feature type="transmembrane region" description="Helical" evidence="5">
    <location>
        <begin position="266"/>
        <end position="283"/>
    </location>
</feature>
<evidence type="ECO:0000256" key="3">
    <source>
        <dbReference type="ARBA" id="ARBA00022989"/>
    </source>
</evidence>